<dbReference type="EMBL" id="FOTW01000020">
    <property type="protein sequence ID" value="SFM43925.1"/>
    <property type="molecule type" value="Genomic_DNA"/>
</dbReference>
<feature type="transmembrane region" description="Helical" evidence="1">
    <location>
        <begin position="19"/>
        <end position="39"/>
    </location>
</feature>
<evidence type="ECO:0000313" key="3">
    <source>
        <dbReference type="Proteomes" id="UP000199470"/>
    </source>
</evidence>
<dbReference type="Proteomes" id="UP000199470">
    <property type="component" value="Unassembled WGS sequence"/>
</dbReference>
<feature type="transmembrane region" description="Helical" evidence="1">
    <location>
        <begin position="291"/>
        <end position="309"/>
    </location>
</feature>
<keyword evidence="3" id="KW-1185">Reference proteome</keyword>
<sequence>MPTAPAAPSTPTLLSPRHWLAIVLGFAALALAVMAWRWGGTVEDSLAYFNTARYLRGDLPFNELRAPFPYRILVPAIAAALPGELHKAFAALNWLLISGAAAVIALTAARLGFSRGRVVGAGLLLIVSVPTFWYAPYLLVDPGSIFARAVFVLGILTGQPWLAAAAGILGTAVREENILLLVWLLAMRRLPFAAALGALALAGGWIVVLRWWLLPGLPSYTWTPSLQTLLGALGDVRSLVSLATAAALVVPLAVLGRRHATAALRPLDSLLLLMILPPLYAALSVRIDGRIIWSLYPMLIPFALCVGLPRRIGAARLSSAG</sequence>
<organism evidence="2 3">
    <name type="scientific">Rugamonas rubra</name>
    <dbReference type="NCBI Taxonomy" id="758825"/>
    <lineage>
        <taxon>Bacteria</taxon>
        <taxon>Pseudomonadati</taxon>
        <taxon>Pseudomonadota</taxon>
        <taxon>Betaproteobacteria</taxon>
        <taxon>Burkholderiales</taxon>
        <taxon>Oxalobacteraceae</taxon>
        <taxon>Telluria group</taxon>
        <taxon>Rugamonas</taxon>
    </lineage>
</organism>
<dbReference type="AlphaFoldDB" id="A0A1I4QVU2"/>
<keyword evidence="1" id="KW-1133">Transmembrane helix</keyword>
<feature type="transmembrane region" description="Helical" evidence="1">
    <location>
        <begin position="236"/>
        <end position="255"/>
    </location>
</feature>
<feature type="transmembrane region" description="Helical" evidence="1">
    <location>
        <begin position="145"/>
        <end position="169"/>
    </location>
</feature>
<reference evidence="2 3" key="1">
    <citation type="submission" date="2016-10" db="EMBL/GenBank/DDBJ databases">
        <authorList>
            <person name="de Groot N.N."/>
        </authorList>
    </citation>
    <scope>NUCLEOTIDE SEQUENCE [LARGE SCALE GENOMIC DNA]</scope>
    <source>
        <strain evidence="2 3">ATCC 43154</strain>
    </source>
</reference>
<dbReference type="OrthoDB" id="8750931at2"/>
<feature type="transmembrane region" description="Helical" evidence="1">
    <location>
        <begin position="190"/>
        <end position="213"/>
    </location>
</feature>
<dbReference type="RefSeq" id="WP_093389539.1">
    <property type="nucleotide sequence ID" value="NZ_FOTW01000020.1"/>
</dbReference>
<evidence type="ECO:0008006" key="4">
    <source>
        <dbReference type="Google" id="ProtNLM"/>
    </source>
</evidence>
<feature type="transmembrane region" description="Helical" evidence="1">
    <location>
        <begin position="118"/>
        <end position="139"/>
    </location>
</feature>
<keyword evidence="1" id="KW-0812">Transmembrane</keyword>
<name>A0A1I4QVU2_9BURK</name>
<feature type="transmembrane region" description="Helical" evidence="1">
    <location>
        <begin position="267"/>
        <end position="285"/>
    </location>
</feature>
<keyword evidence="1" id="KW-0472">Membrane</keyword>
<gene>
    <name evidence="2" type="ORF">SAMN02982985_04071</name>
</gene>
<accession>A0A1I4QVU2</accession>
<protein>
    <recommendedName>
        <fullName evidence="4">DUF2029 domain-containing protein</fullName>
    </recommendedName>
</protein>
<feature type="transmembrane region" description="Helical" evidence="1">
    <location>
        <begin position="91"/>
        <end position="111"/>
    </location>
</feature>
<evidence type="ECO:0000313" key="2">
    <source>
        <dbReference type="EMBL" id="SFM43925.1"/>
    </source>
</evidence>
<evidence type="ECO:0000256" key="1">
    <source>
        <dbReference type="SAM" id="Phobius"/>
    </source>
</evidence>
<proteinExistence type="predicted"/>